<keyword evidence="3" id="KW-1185">Reference proteome</keyword>
<dbReference type="GeneID" id="25797399"/>
<sequence length="154" mass="16951">MKFLTPSSLVLSLWIGGFASADFHIVELAGTTEKWGVPSNKYNCGGVNYAIDNNAEIKGSIGSSYMSMSGTNLCGAKNIDFYKQPDGSYKFYIANGDGSAQGQCYHNETSNGRMLKTEELDESLLTVFVTQRHSGQSSPMLSNETKFVMYYYLN</sequence>
<dbReference type="AlphaFoldDB" id="G9MUJ4"/>
<dbReference type="HOGENOM" id="CLU_1704464_0_0_1"/>
<evidence type="ECO:0000313" key="2">
    <source>
        <dbReference type="EMBL" id="EHK21873.1"/>
    </source>
</evidence>
<dbReference type="OrthoDB" id="2997026at2759"/>
<accession>G9MUJ4</accession>
<reference evidence="2 3" key="1">
    <citation type="journal article" date="2011" name="Genome Biol.">
        <title>Comparative genome sequence analysis underscores mycoparasitism as the ancestral life style of Trichoderma.</title>
        <authorList>
            <person name="Kubicek C.P."/>
            <person name="Herrera-Estrella A."/>
            <person name="Seidl-Seiboth V."/>
            <person name="Martinez D.A."/>
            <person name="Druzhinina I.S."/>
            <person name="Thon M."/>
            <person name="Zeilinger S."/>
            <person name="Casas-Flores S."/>
            <person name="Horwitz B.A."/>
            <person name="Mukherjee P.K."/>
            <person name="Mukherjee M."/>
            <person name="Kredics L."/>
            <person name="Alcaraz L.D."/>
            <person name="Aerts A."/>
            <person name="Antal Z."/>
            <person name="Atanasova L."/>
            <person name="Cervantes-Badillo M.G."/>
            <person name="Challacombe J."/>
            <person name="Chertkov O."/>
            <person name="McCluskey K."/>
            <person name="Coulpier F."/>
            <person name="Deshpande N."/>
            <person name="von Doehren H."/>
            <person name="Ebbole D.J."/>
            <person name="Esquivel-Naranjo E.U."/>
            <person name="Fekete E."/>
            <person name="Flipphi M."/>
            <person name="Glaser F."/>
            <person name="Gomez-Rodriguez E.Y."/>
            <person name="Gruber S."/>
            <person name="Han C."/>
            <person name="Henrissat B."/>
            <person name="Hermosa R."/>
            <person name="Hernandez-Onate M."/>
            <person name="Karaffa L."/>
            <person name="Kosti I."/>
            <person name="Le Crom S."/>
            <person name="Lindquist E."/>
            <person name="Lucas S."/>
            <person name="Luebeck M."/>
            <person name="Luebeck P.S."/>
            <person name="Margeot A."/>
            <person name="Metz B."/>
            <person name="Misra M."/>
            <person name="Nevalainen H."/>
            <person name="Omann M."/>
            <person name="Packer N."/>
            <person name="Perrone G."/>
            <person name="Uresti-Rivera E.E."/>
            <person name="Salamov A."/>
            <person name="Schmoll M."/>
            <person name="Seiboth B."/>
            <person name="Shapiro H."/>
            <person name="Sukno S."/>
            <person name="Tamayo-Ramos J.A."/>
            <person name="Tisch D."/>
            <person name="Wiest A."/>
            <person name="Wilkinson H.H."/>
            <person name="Zhang M."/>
            <person name="Coutinho P.M."/>
            <person name="Kenerley C.M."/>
            <person name="Monte E."/>
            <person name="Baker S.E."/>
            <person name="Grigoriev I.V."/>
        </authorList>
    </citation>
    <scope>NUCLEOTIDE SEQUENCE [LARGE SCALE GENOMIC DNA]</scope>
    <source>
        <strain evidence="3">Gv29-8 / FGSC 10586</strain>
    </source>
</reference>
<dbReference type="Proteomes" id="UP000007115">
    <property type="component" value="Unassembled WGS sequence"/>
</dbReference>
<organism evidence="2 3">
    <name type="scientific">Hypocrea virens (strain Gv29-8 / FGSC 10586)</name>
    <name type="common">Gliocladium virens</name>
    <name type="synonym">Trichoderma virens</name>
    <dbReference type="NCBI Taxonomy" id="413071"/>
    <lineage>
        <taxon>Eukaryota</taxon>
        <taxon>Fungi</taxon>
        <taxon>Dikarya</taxon>
        <taxon>Ascomycota</taxon>
        <taxon>Pezizomycotina</taxon>
        <taxon>Sordariomycetes</taxon>
        <taxon>Hypocreomycetidae</taxon>
        <taxon>Hypocreales</taxon>
        <taxon>Hypocreaceae</taxon>
        <taxon>Trichoderma</taxon>
    </lineage>
</organism>
<protein>
    <submittedName>
        <fullName evidence="2">Uncharacterized protein</fullName>
    </submittedName>
</protein>
<feature type="signal peptide" evidence="1">
    <location>
        <begin position="1"/>
        <end position="21"/>
    </location>
</feature>
<dbReference type="VEuPathDB" id="FungiDB:TRIVIDRAFT_70875"/>
<feature type="chain" id="PRO_5003523807" evidence="1">
    <location>
        <begin position="22"/>
        <end position="154"/>
    </location>
</feature>
<dbReference type="InParanoid" id="G9MUJ4"/>
<name>G9MUJ4_HYPVG</name>
<evidence type="ECO:0000313" key="3">
    <source>
        <dbReference type="Proteomes" id="UP000007115"/>
    </source>
</evidence>
<keyword evidence="1" id="KW-0732">Signal</keyword>
<gene>
    <name evidence="2" type="ORF">TRIVIDRAFT_70875</name>
</gene>
<evidence type="ECO:0000256" key="1">
    <source>
        <dbReference type="SAM" id="SignalP"/>
    </source>
</evidence>
<proteinExistence type="predicted"/>
<dbReference type="RefSeq" id="XP_013956066.1">
    <property type="nucleotide sequence ID" value="XM_014100591.1"/>
</dbReference>
<dbReference type="EMBL" id="ABDF02000058">
    <property type="protein sequence ID" value="EHK21873.1"/>
    <property type="molecule type" value="Genomic_DNA"/>
</dbReference>
<comment type="caution">
    <text evidence="2">The sequence shown here is derived from an EMBL/GenBank/DDBJ whole genome shotgun (WGS) entry which is preliminary data.</text>
</comment>